<sequence>MASPRNSYTADGIWCADDFMAEKNSREEFVVKNWEGDFTGADELGCQVIWRPEEDVNAVSKHYHEIADEDLLVLSTDGSLNFKEQRGGWAAIQSGGGGRLIHFASGSITQDQRLADAVVDEKVTVLETELRAPAEALEKAAQIVVQRRAEGKRTWGTIVALTDSYEVLKSVGEYKEQSGQVHASHYCNLKILRSVETLRAHGVRCVFDKTKGHSGVAANEAADKVARAQSGCDTWQDVRDWRSPGARRYPIEDLPMPGGES</sequence>
<dbReference type="PROSITE" id="PS50879">
    <property type="entry name" value="RNASE_H_1"/>
    <property type="match status" value="1"/>
</dbReference>
<dbReference type="InterPro" id="IPR002156">
    <property type="entry name" value="RNaseH_domain"/>
</dbReference>
<dbReference type="InterPro" id="IPR036397">
    <property type="entry name" value="RNaseH_sf"/>
</dbReference>
<accession>A0AA39XUD9</accession>
<gene>
    <name evidence="2" type="ORF">DIS24_g9400</name>
</gene>
<dbReference type="GO" id="GO:0003676">
    <property type="term" value="F:nucleic acid binding"/>
    <property type="evidence" value="ECO:0007669"/>
    <property type="project" value="InterPro"/>
</dbReference>
<dbReference type="AlphaFoldDB" id="A0AA39XUD9"/>
<evidence type="ECO:0000259" key="1">
    <source>
        <dbReference type="PROSITE" id="PS50879"/>
    </source>
</evidence>
<dbReference type="SUPFAM" id="SSF53098">
    <property type="entry name" value="Ribonuclease H-like"/>
    <property type="match status" value="1"/>
</dbReference>
<evidence type="ECO:0000313" key="3">
    <source>
        <dbReference type="Proteomes" id="UP001175001"/>
    </source>
</evidence>
<dbReference type="Proteomes" id="UP001175001">
    <property type="component" value="Unassembled WGS sequence"/>
</dbReference>
<dbReference type="Pfam" id="PF00075">
    <property type="entry name" value="RNase_H"/>
    <property type="match status" value="1"/>
</dbReference>
<keyword evidence="3" id="KW-1185">Reference proteome</keyword>
<evidence type="ECO:0000313" key="2">
    <source>
        <dbReference type="EMBL" id="KAK0640408.1"/>
    </source>
</evidence>
<feature type="domain" description="RNase H type-1" evidence="1">
    <location>
        <begin position="68"/>
        <end position="231"/>
    </location>
</feature>
<comment type="caution">
    <text evidence="2">The sequence shown here is derived from an EMBL/GenBank/DDBJ whole genome shotgun (WGS) entry which is preliminary data.</text>
</comment>
<dbReference type="GO" id="GO:0004523">
    <property type="term" value="F:RNA-DNA hybrid ribonuclease activity"/>
    <property type="evidence" value="ECO:0007669"/>
    <property type="project" value="InterPro"/>
</dbReference>
<organism evidence="2 3">
    <name type="scientific">Lasiodiplodia hormozganensis</name>
    <dbReference type="NCBI Taxonomy" id="869390"/>
    <lineage>
        <taxon>Eukaryota</taxon>
        <taxon>Fungi</taxon>
        <taxon>Dikarya</taxon>
        <taxon>Ascomycota</taxon>
        <taxon>Pezizomycotina</taxon>
        <taxon>Dothideomycetes</taxon>
        <taxon>Dothideomycetes incertae sedis</taxon>
        <taxon>Botryosphaeriales</taxon>
        <taxon>Botryosphaeriaceae</taxon>
        <taxon>Lasiodiplodia</taxon>
    </lineage>
</organism>
<reference evidence="2" key="1">
    <citation type="submission" date="2023-06" db="EMBL/GenBank/DDBJ databases">
        <title>Multi-omics analyses reveal the molecular pathogenesis toolkit of Lasiodiplodia hormozganensis, a cross-kingdom pathogen.</title>
        <authorList>
            <person name="Felix C."/>
            <person name="Meneses R."/>
            <person name="Goncalves M.F.M."/>
            <person name="Tilleman L."/>
            <person name="Duarte A.S."/>
            <person name="Jorrin-Novo J.V."/>
            <person name="Van De Peer Y."/>
            <person name="Deforce D."/>
            <person name="Van Nieuwerburgh F."/>
            <person name="Esteves A.C."/>
            <person name="Alves A."/>
        </authorList>
    </citation>
    <scope>NUCLEOTIDE SEQUENCE</scope>
    <source>
        <strain evidence="2">CBS 339.90</strain>
    </source>
</reference>
<dbReference type="EMBL" id="JAUJDW010000082">
    <property type="protein sequence ID" value="KAK0640408.1"/>
    <property type="molecule type" value="Genomic_DNA"/>
</dbReference>
<dbReference type="Gene3D" id="3.30.420.10">
    <property type="entry name" value="Ribonuclease H-like superfamily/Ribonuclease H"/>
    <property type="match status" value="1"/>
</dbReference>
<proteinExistence type="predicted"/>
<dbReference type="InterPro" id="IPR012337">
    <property type="entry name" value="RNaseH-like_sf"/>
</dbReference>
<name>A0AA39XUD9_9PEZI</name>
<protein>
    <recommendedName>
        <fullName evidence="1">RNase H type-1 domain-containing protein</fullName>
    </recommendedName>
</protein>